<dbReference type="EMBL" id="CP002467">
    <property type="protein sequence ID" value="ADV84409.1"/>
    <property type="molecule type" value="Genomic_DNA"/>
</dbReference>
<accession>E8UZR6</accession>
<name>E8UZR6_TERSS</name>
<dbReference type="RefSeq" id="WP_013570139.1">
    <property type="nucleotide sequence ID" value="NC_014963.1"/>
</dbReference>
<reference evidence="1 2" key="1">
    <citation type="journal article" date="2012" name="Stand. Genomic Sci.">
        <title>Complete genome sequence of Terriglobus saanensis type strain SP1PR4(T), an Acidobacteria from tundra soil.</title>
        <authorList>
            <person name="Rawat S.R."/>
            <person name="Mannisto M.K."/>
            <person name="Starovoytov V."/>
            <person name="Goodwin L."/>
            <person name="Nolan M."/>
            <person name="Hauser L."/>
            <person name="Land M."/>
            <person name="Davenport K.W."/>
            <person name="Woyke T."/>
            <person name="Haggblom M.M."/>
        </authorList>
    </citation>
    <scope>NUCLEOTIDE SEQUENCE</scope>
    <source>
        <strain evidence="2">ATCC BAA-1853 / DSM 23119 / SP1PR4</strain>
    </source>
</reference>
<dbReference type="OrthoDB" id="120233at2"/>
<evidence type="ECO:0000313" key="2">
    <source>
        <dbReference type="Proteomes" id="UP000006844"/>
    </source>
</evidence>
<evidence type="ECO:0008006" key="3">
    <source>
        <dbReference type="Google" id="ProtNLM"/>
    </source>
</evidence>
<evidence type="ECO:0000313" key="1">
    <source>
        <dbReference type="EMBL" id="ADV84409.1"/>
    </source>
</evidence>
<dbReference type="Proteomes" id="UP000006844">
    <property type="component" value="Chromosome"/>
</dbReference>
<keyword evidence="2" id="KW-1185">Reference proteome</keyword>
<dbReference type="AlphaFoldDB" id="E8UZR6"/>
<dbReference type="HOGENOM" id="CLU_1844132_0_0_0"/>
<gene>
    <name evidence="1" type="ordered locus">AciPR4_3657</name>
</gene>
<dbReference type="STRING" id="401053.AciPR4_3657"/>
<sequence length="139" mass="16198">MSNEVVRQFFKNYLLIREEGFDSFIREQSKLFSPDLITIASDTRGTFTYYGIEGFFEGMVAWSKYFFVSGQSFHEYLEKAPTHVLVRMHGELKLLEPIHGTNVSKEDQHDWTQEFELSGNLITKVTVRLSFQSPDKSRS</sequence>
<protein>
    <recommendedName>
        <fullName evidence="3">SnoaL-like domain-containing protein</fullName>
    </recommendedName>
</protein>
<dbReference type="KEGG" id="tsa:AciPR4_3657"/>
<proteinExistence type="predicted"/>
<organism evidence="1 2">
    <name type="scientific">Terriglobus saanensis (strain ATCC BAA-1853 / DSM 23119 / SP1PR4)</name>
    <dbReference type="NCBI Taxonomy" id="401053"/>
    <lineage>
        <taxon>Bacteria</taxon>
        <taxon>Pseudomonadati</taxon>
        <taxon>Acidobacteriota</taxon>
        <taxon>Terriglobia</taxon>
        <taxon>Terriglobales</taxon>
        <taxon>Acidobacteriaceae</taxon>
        <taxon>Terriglobus</taxon>
    </lineage>
</organism>